<dbReference type="Pfam" id="PF00352">
    <property type="entry name" value="TBP"/>
    <property type="match status" value="2"/>
</dbReference>
<keyword evidence="5" id="KW-1185">Reference proteome</keyword>
<dbReference type="InterPro" id="IPR030491">
    <property type="entry name" value="TBP_CS"/>
</dbReference>
<comment type="similarity">
    <text evidence="1">Belongs to the TBP family.</text>
</comment>
<protein>
    <recommendedName>
        <fullName evidence="6">TATA-box-binding protein</fullName>
    </recommendedName>
</protein>
<accession>A0ABR0FB23</accession>
<dbReference type="Proteomes" id="UP001322138">
    <property type="component" value="Unassembled WGS sequence"/>
</dbReference>
<dbReference type="PRINTS" id="PR00686">
    <property type="entry name" value="TIFACTORIID"/>
</dbReference>
<proteinExistence type="inferred from homology"/>
<comment type="caution">
    <text evidence="4">The sequence shown here is derived from an EMBL/GenBank/DDBJ whole genome shotgun (WGS) entry which is preliminary data.</text>
</comment>
<name>A0ABR0FB23_9PEZI</name>
<dbReference type="RefSeq" id="XP_062729857.1">
    <property type="nucleotide sequence ID" value="XM_062881195.1"/>
</dbReference>
<dbReference type="EMBL" id="JAFFGZ010000008">
    <property type="protein sequence ID" value="KAK4640881.1"/>
    <property type="molecule type" value="Genomic_DNA"/>
</dbReference>
<evidence type="ECO:0000256" key="1">
    <source>
        <dbReference type="ARBA" id="ARBA00005560"/>
    </source>
</evidence>
<evidence type="ECO:0000313" key="5">
    <source>
        <dbReference type="Proteomes" id="UP001322138"/>
    </source>
</evidence>
<dbReference type="InterPro" id="IPR012295">
    <property type="entry name" value="TBP_dom_sf"/>
</dbReference>
<dbReference type="SUPFAM" id="SSF55945">
    <property type="entry name" value="TATA-box binding protein-like"/>
    <property type="match status" value="2"/>
</dbReference>
<dbReference type="Gene3D" id="3.30.310.10">
    <property type="entry name" value="TATA-Binding Protein"/>
    <property type="match status" value="2"/>
</dbReference>
<dbReference type="PROSITE" id="PS00351">
    <property type="entry name" value="TFIID"/>
    <property type="match status" value="1"/>
</dbReference>
<dbReference type="GeneID" id="87900677"/>
<keyword evidence="3" id="KW-0804">Transcription</keyword>
<gene>
    <name evidence="4" type="ORF">QC761_607640</name>
</gene>
<evidence type="ECO:0000313" key="4">
    <source>
        <dbReference type="EMBL" id="KAK4640881.1"/>
    </source>
</evidence>
<reference evidence="4 5" key="1">
    <citation type="journal article" date="2023" name="bioRxiv">
        <title>High-quality genome assemblies of four members of thePodospora anserinaspecies complex.</title>
        <authorList>
            <person name="Ament-Velasquez S.L."/>
            <person name="Vogan A.A."/>
            <person name="Wallerman O."/>
            <person name="Hartmann F."/>
            <person name="Gautier V."/>
            <person name="Silar P."/>
            <person name="Giraud T."/>
            <person name="Johannesson H."/>
        </authorList>
    </citation>
    <scope>NUCLEOTIDE SEQUENCE [LARGE SCALE GENOMIC DNA]</scope>
    <source>
        <strain evidence="4 5">CBS 112042</strain>
    </source>
</reference>
<evidence type="ECO:0000256" key="2">
    <source>
        <dbReference type="ARBA" id="ARBA00023125"/>
    </source>
</evidence>
<organism evidence="4 5">
    <name type="scientific">Podospora bellae-mahoneyi</name>
    <dbReference type="NCBI Taxonomy" id="2093777"/>
    <lineage>
        <taxon>Eukaryota</taxon>
        <taxon>Fungi</taxon>
        <taxon>Dikarya</taxon>
        <taxon>Ascomycota</taxon>
        <taxon>Pezizomycotina</taxon>
        <taxon>Sordariomycetes</taxon>
        <taxon>Sordariomycetidae</taxon>
        <taxon>Sordariales</taxon>
        <taxon>Podosporaceae</taxon>
        <taxon>Podospora</taxon>
    </lineage>
</organism>
<evidence type="ECO:0000256" key="3">
    <source>
        <dbReference type="ARBA" id="ARBA00023163"/>
    </source>
</evidence>
<sequence length="284" mass="31804">MPTRAPARNTAAIIQLRLLGYCSTIQGRNLPAEISTNALSYLNPQRGQMALCSTMKLSFICLDVGIFVLNRQDIIPETESHEYPPGWPSPKLQNFVVTVNLDCRIDLNYLAQRARNVEYRPRRFNAVIMRIRDPRTTALIFATGRMVVTGAKSEALARLAAKKHAYALQKCGFTPKFRDFTVQNIIGSANVGFNIRLEGLANKYLTVGASFVPEIFPGLSFKQYLAYRADGTLRSCPTLLIFTTGKIVVTGAKTEEDLRAAFAWVYPLFFDFRFASDPNSKTKM</sequence>
<dbReference type="InterPro" id="IPR000814">
    <property type="entry name" value="TBP"/>
</dbReference>
<dbReference type="PANTHER" id="PTHR10126">
    <property type="entry name" value="TATA-BOX BINDING PROTEIN"/>
    <property type="match status" value="1"/>
</dbReference>
<keyword evidence="2" id="KW-0238">DNA-binding</keyword>
<evidence type="ECO:0008006" key="6">
    <source>
        <dbReference type="Google" id="ProtNLM"/>
    </source>
</evidence>